<sequence>MEDEGDGEDEGNEGDGGDGGDGEVIFLMPNAQCSMPHAPCPITLVISQ</sequence>
<dbReference type="AlphaFoldDB" id="D7DVZ4"/>
<evidence type="ECO:0000256" key="1">
    <source>
        <dbReference type="SAM" id="MobiDB-lite"/>
    </source>
</evidence>
<protein>
    <submittedName>
        <fullName evidence="2">Uncharacterized protein</fullName>
    </submittedName>
</protein>
<keyword evidence="3" id="KW-1185">Reference proteome</keyword>
<dbReference type="RefSeq" id="WP_013192576.1">
    <property type="nucleotide sequence ID" value="NC_014248.1"/>
</dbReference>
<evidence type="ECO:0000313" key="3">
    <source>
        <dbReference type="Proteomes" id="UP000001511"/>
    </source>
</evidence>
<reference evidence="2 3" key="1">
    <citation type="journal article" date="2010" name="PLoS ONE">
        <title>Genome erosion in a nitrogen-fixing vertically transmitted endosymbiotic multicellular cyanobacterium.</title>
        <authorList>
            <person name="Ran L."/>
            <person name="Larsson J."/>
            <person name="Vigil-Stenman T."/>
            <person name="Nylander J.A."/>
            <person name="Ininbergs K."/>
            <person name="Zheng W.W."/>
            <person name="Lapidus A."/>
            <person name="Lowry S."/>
            <person name="Haselkorn R."/>
            <person name="Bergman B."/>
        </authorList>
    </citation>
    <scope>NUCLEOTIDE SEQUENCE [LARGE SCALE GENOMIC DNA]</scope>
    <source>
        <strain evidence="2 3">0708</strain>
    </source>
</reference>
<proteinExistence type="predicted"/>
<dbReference type="Proteomes" id="UP000001511">
    <property type="component" value="Chromosome"/>
</dbReference>
<dbReference type="STRING" id="551115.Aazo_4128"/>
<dbReference type="KEGG" id="naz:Aazo_4128"/>
<evidence type="ECO:0000313" key="2">
    <source>
        <dbReference type="EMBL" id="ADI65565.1"/>
    </source>
</evidence>
<dbReference type="HOGENOM" id="CLU_3155509_0_0_3"/>
<accession>D7DVZ4</accession>
<gene>
    <name evidence="2" type="ordered locus">Aazo_4128</name>
</gene>
<organism evidence="2 3">
    <name type="scientific">Nostoc azollae (strain 0708)</name>
    <name type="common">Anabaena azollae (strain 0708)</name>
    <dbReference type="NCBI Taxonomy" id="551115"/>
    <lineage>
        <taxon>Bacteria</taxon>
        <taxon>Bacillati</taxon>
        <taxon>Cyanobacteriota</taxon>
        <taxon>Cyanophyceae</taxon>
        <taxon>Nostocales</taxon>
        <taxon>Nostocaceae</taxon>
        <taxon>Trichormus</taxon>
    </lineage>
</organism>
<feature type="region of interest" description="Disordered" evidence="1">
    <location>
        <begin position="1"/>
        <end position="23"/>
    </location>
</feature>
<name>D7DVZ4_NOSA0</name>
<dbReference type="EMBL" id="CP002059">
    <property type="protein sequence ID" value="ADI65565.1"/>
    <property type="molecule type" value="Genomic_DNA"/>
</dbReference>
<feature type="compositionally biased region" description="Acidic residues" evidence="1">
    <location>
        <begin position="1"/>
        <end position="21"/>
    </location>
</feature>